<comment type="caution">
    <text evidence="6">The sequence shown here is derived from an EMBL/GenBank/DDBJ whole genome shotgun (WGS) entry which is preliminary data.</text>
</comment>
<feature type="repeat" description="ANK" evidence="3">
    <location>
        <begin position="528"/>
        <end position="560"/>
    </location>
</feature>
<keyword evidence="1" id="KW-0677">Repeat</keyword>
<evidence type="ECO:0008006" key="8">
    <source>
        <dbReference type="Google" id="ProtNLM"/>
    </source>
</evidence>
<feature type="repeat" description="ANK" evidence="3">
    <location>
        <begin position="1474"/>
        <end position="1506"/>
    </location>
</feature>
<evidence type="ECO:0000256" key="2">
    <source>
        <dbReference type="ARBA" id="ARBA00023043"/>
    </source>
</evidence>
<dbReference type="PROSITE" id="PS50088">
    <property type="entry name" value="ANK_REPEAT"/>
    <property type="match status" value="3"/>
</dbReference>
<dbReference type="SMART" id="SM00248">
    <property type="entry name" value="ANK"/>
    <property type="match status" value="12"/>
</dbReference>
<dbReference type="OrthoDB" id="539213at2759"/>
<feature type="compositionally biased region" description="Polar residues" evidence="5">
    <location>
        <begin position="626"/>
        <end position="639"/>
    </location>
</feature>
<evidence type="ECO:0000256" key="4">
    <source>
        <dbReference type="SAM" id="Coils"/>
    </source>
</evidence>
<feature type="compositionally biased region" description="Acidic residues" evidence="5">
    <location>
        <begin position="610"/>
        <end position="622"/>
    </location>
</feature>
<dbReference type="PANTHER" id="PTHR24198:SF165">
    <property type="entry name" value="ANKYRIN REPEAT-CONTAINING PROTEIN-RELATED"/>
    <property type="match status" value="1"/>
</dbReference>
<keyword evidence="7" id="KW-1185">Reference proteome</keyword>
<feature type="repeat" description="ANK" evidence="3">
    <location>
        <begin position="561"/>
        <end position="585"/>
    </location>
</feature>
<name>A0A1J9QT20_9EURO</name>
<evidence type="ECO:0000256" key="1">
    <source>
        <dbReference type="ARBA" id="ARBA00022737"/>
    </source>
</evidence>
<feature type="region of interest" description="Disordered" evidence="5">
    <location>
        <begin position="1757"/>
        <end position="1793"/>
    </location>
</feature>
<proteinExistence type="predicted"/>
<evidence type="ECO:0000313" key="7">
    <source>
        <dbReference type="Proteomes" id="UP000242791"/>
    </source>
</evidence>
<feature type="compositionally biased region" description="Polar residues" evidence="5">
    <location>
        <begin position="595"/>
        <end position="609"/>
    </location>
</feature>
<accession>A0A1J9QT20</accession>
<protein>
    <recommendedName>
        <fullName evidence="8">Ankyrin repeat protein</fullName>
    </recommendedName>
</protein>
<keyword evidence="4" id="KW-0175">Coiled coil</keyword>
<reference evidence="6 7" key="1">
    <citation type="submission" date="2015-08" db="EMBL/GenBank/DDBJ databases">
        <title>Emmonsia species relationships and genome sequence.</title>
        <authorList>
            <person name="Cuomo C.A."/>
            <person name="Schwartz I.S."/>
            <person name="Kenyon C."/>
            <person name="De Hoog G.S."/>
            <person name="Govender N.P."/>
            <person name="Botha A."/>
            <person name="Moreno L."/>
            <person name="De Vries M."/>
            <person name="Munoz J.F."/>
            <person name="Stielow J.B."/>
        </authorList>
    </citation>
    <scope>NUCLEOTIDE SEQUENCE [LARGE SCALE GENOMIC DNA]</scope>
    <source>
        <strain evidence="6 7">EI222</strain>
    </source>
</reference>
<dbReference type="Pfam" id="PF00023">
    <property type="entry name" value="Ank"/>
    <property type="match status" value="1"/>
</dbReference>
<dbReference type="Gene3D" id="1.25.40.20">
    <property type="entry name" value="Ankyrin repeat-containing domain"/>
    <property type="match status" value="3"/>
</dbReference>
<dbReference type="STRING" id="1658174.A0A1J9QT20"/>
<organism evidence="6 7">
    <name type="scientific">Blastomyces percursus</name>
    <dbReference type="NCBI Taxonomy" id="1658174"/>
    <lineage>
        <taxon>Eukaryota</taxon>
        <taxon>Fungi</taxon>
        <taxon>Dikarya</taxon>
        <taxon>Ascomycota</taxon>
        <taxon>Pezizomycotina</taxon>
        <taxon>Eurotiomycetes</taxon>
        <taxon>Eurotiomycetidae</taxon>
        <taxon>Onygenales</taxon>
        <taxon>Ajellomycetaceae</taxon>
        <taxon>Blastomyces</taxon>
    </lineage>
</organism>
<feature type="region of interest" description="Disordered" evidence="5">
    <location>
        <begin position="593"/>
        <end position="660"/>
    </location>
</feature>
<evidence type="ECO:0000256" key="5">
    <source>
        <dbReference type="SAM" id="MobiDB-lite"/>
    </source>
</evidence>
<dbReference type="Pfam" id="PF12796">
    <property type="entry name" value="Ank_2"/>
    <property type="match status" value="1"/>
</dbReference>
<sequence length="1828" mass="206335">MELPSIPVPLNDFVPYLDKHSRHEILTGEAMAPFKSYESKLREIFAQEPNHEAIVNPQVNVVPLYIQSNVDVKVKARDLAKESPADAEKYILPLTAEARKKDSTPAVVSTFDQFLENFRIFSESSLVDMDWNNVVVAGSAVTTCLLPVPDKFRMSRKAQRQIAPSSDVDLFLYGLDEEQAIEKIKQIEKCIRNSILEEVSVIRTRNALTIVSKYPTRHVQIVLRLYKSVSEILTGFDVDCACTAFDGRQVWASPRAIAAFATQTNFIDLTRRSPSYENRLAKYSHRGFEVYWPALDRSKLDPTIFERSFNHVAGLARLMVMEKLPTQISREHYIEQRREERGRGQNHNRVYYRNRANLKEAQPEDVAEWVEQEDVSNYHTFTIPYGPNYTAKKIEKLVYKKDLLLNAEWNKPKDRKVNLHRHPAFFGSVQHVIEDCCGYCPVPVSDEEKAIAEEEGKKYLSGKIQFVKKDPGRQTIGSFNPITDSDWTEFAYVGDTESLCRAIVEGNLAHVQKCCAQEGFNVDKRDYTGRMPLHLAIMCGTLEIVRCLVNHGARLVSRVAGGFTALHLAAARGDVEILRAILRKSEANQVEYLENSGTKSRNDGLSVTSSEDDGYEEEDDDISVVRSGTESPYAVSQGSMIMITDPSKTPPEEQGEDENEPNFYDDIGVLSWDLPLSPLHVAILYGHVDIITSLTTEFGANASQPFVRKEYGNFDVIFSMIFAMHHPFEQSANVLRALLETGASSTQANKDHLTAFHSLVMAGHPRHIDVMFDIDGPAAQLAIDHPFMNTYWRPHCTLPLNTAIRYKGAEMIEKLLKKGATVSVPNERLQRIWARQKYEDKKIEHSLRHPIIQAAEFSAPAIVKQLLDAGADANAITLDSHQLVAGTSYHSAHGRTVLDIICVRRNYLETFCKPLKGPINIAEFEPDAFYFNDLEEGSFEHSFVQNELAIAKTTSEVIQNKLNTIEFIEFKEQQALKVDWIKREIKELEELERTLKDKGGKSFAELHPSHAPVLPKMQELSELSKVPAASKKFEVSYTCTDLDVGDLDAKKYIPLFQAAWDGDIQKVKQLTTEQTTIKKARSSLRLTATLKAQGMDIFTIAVARGHFELAKFILQTVDAHQCKPGTKISTRKVYEVVVDEDGENDSYNSESEPDESDNEGVRVRFDVVDDQQTIDDVREADVVNAGKYGTSALSLLNTNRDMSMFLGNENAAAMKHEHEKLADNHVSNWCRYPWMDSIDMGQLKATRHMDLMNFAVQRNDMATVKFLVEQKTHYLANAPAEVNGIVSCEAGHKFIIVGPEILNMCVRDGRTEMLGYLMSKTGLGFPFQALMKEAGIKADTEPKYYRGLSVYGKKRVDWASENGYRSRVKFSNSHSLLLLAINECSLDSVKWFLTDEPERKYREFLHTYKDDPRLAPLFKMEGTIDDMLASWLGARRNLALHCAILGSPSKEFGTSMVQFILETFPDSLHTKNDTGFTPLHLAFGGRRITAAKVLVEAGADQTARDNDGHNMLHHIFASNISTVKDSPKLLKTLSEILDPEIIPVLAQQRSRLQIGSWPRVRFGRQTPLSLWLSCSEGTEVSTLKAILDITGGRELYVLNEQGNYPIHDVTKEEKIEFVRVLLERDPCLAVLENATGTTPLEVSENKLISHLVQAYFNIEKKISSSGTMGYGSNATASDLYRYFNSRWRKDSDKFDPSEIYDSKGDKQIVSVEDCTEGKIVQLLRSAAVKSDKKRTLVSLQDANELVRRLSAIQQAAATAATTTSERGRDRDFDDYFQEPDEDERRKSDSDNQDEVNLWLHKLSGENFEAAKILEEEKAELEEATKEKK</sequence>
<evidence type="ECO:0000256" key="3">
    <source>
        <dbReference type="PROSITE-ProRule" id="PRU00023"/>
    </source>
</evidence>
<feature type="coiled-coil region" evidence="4">
    <location>
        <begin position="971"/>
        <end position="1001"/>
    </location>
</feature>
<dbReference type="PANTHER" id="PTHR24198">
    <property type="entry name" value="ANKYRIN REPEAT AND PROTEIN KINASE DOMAIN-CONTAINING PROTEIN"/>
    <property type="match status" value="1"/>
</dbReference>
<dbReference type="EMBL" id="LGTZ01000810">
    <property type="protein sequence ID" value="OJD23371.1"/>
    <property type="molecule type" value="Genomic_DNA"/>
</dbReference>
<dbReference type="InterPro" id="IPR002110">
    <property type="entry name" value="Ankyrin_rpt"/>
</dbReference>
<evidence type="ECO:0000313" key="6">
    <source>
        <dbReference type="EMBL" id="OJD23371.1"/>
    </source>
</evidence>
<dbReference type="InterPro" id="IPR036770">
    <property type="entry name" value="Ankyrin_rpt-contain_sf"/>
</dbReference>
<gene>
    <name evidence="6" type="ORF">ACJ73_05275</name>
</gene>
<dbReference type="Proteomes" id="UP000242791">
    <property type="component" value="Unassembled WGS sequence"/>
</dbReference>
<dbReference type="SUPFAM" id="SSF48403">
    <property type="entry name" value="Ankyrin repeat"/>
    <property type="match status" value="3"/>
</dbReference>
<keyword evidence="2 3" id="KW-0040">ANK repeat</keyword>
<dbReference type="PROSITE" id="PS50297">
    <property type="entry name" value="ANK_REP_REGION"/>
    <property type="match status" value="3"/>
</dbReference>
<dbReference type="PRINTS" id="PR01415">
    <property type="entry name" value="ANKYRIN"/>
</dbReference>
<dbReference type="VEuPathDB" id="FungiDB:ACJ73_05275"/>